<proteinExistence type="inferred from homology"/>
<feature type="transmembrane region" description="Helical" evidence="7">
    <location>
        <begin position="799"/>
        <end position="823"/>
    </location>
</feature>
<protein>
    <submittedName>
        <fullName evidence="10">MacB-like periplasmic core domain/FtsX-like permease family</fullName>
    </submittedName>
</protein>
<dbReference type="AlphaFoldDB" id="A0A0G3H9G3"/>
<keyword evidence="4 7" id="KW-1133">Transmembrane helix</keyword>
<feature type="domain" description="ABC3 transporter permease C-terminal" evidence="8">
    <location>
        <begin position="281"/>
        <end position="397"/>
    </location>
</feature>
<evidence type="ECO:0000256" key="2">
    <source>
        <dbReference type="ARBA" id="ARBA00022475"/>
    </source>
</evidence>
<dbReference type="PANTHER" id="PTHR30572">
    <property type="entry name" value="MEMBRANE COMPONENT OF TRANSPORTER-RELATED"/>
    <property type="match status" value="1"/>
</dbReference>
<dbReference type="InterPro" id="IPR050250">
    <property type="entry name" value="Macrolide_Exporter_MacB"/>
</dbReference>
<feature type="transmembrane region" description="Helical" evidence="7">
    <location>
        <begin position="752"/>
        <end position="778"/>
    </location>
</feature>
<feature type="domain" description="MacB-like periplasmic core" evidence="9">
    <location>
        <begin position="511"/>
        <end position="713"/>
    </location>
</feature>
<feature type="domain" description="MacB-like periplasmic core" evidence="9">
    <location>
        <begin position="24"/>
        <end position="245"/>
    </location>
</feature>
<comment type="similarity">
    <text evidence="6">Belongs to the ABC-4 integral membrane protein family.</text>
</comment>
<evidence type="ECO:0000256" key="6">
    <source>
        <dbReference type="ARBA" id="ARBA00038076"/>
    </source>
</evidence>
<feature type="transmembrane region" description="Helical" evidence="7">
    <location>
        <begin position="375"/>
        <end position="394"/>
    </location>
</feature>
<dbReference type="PANTHER" id="PTHR30572:SF4">
    <property type="entry name" value="ABC TRANSPORTER PERMEASE YTRF"/>
    <property type="match status" value="1"/>
</dbReference>
<feature type="transmembrane region" description="Helical" evidence="7">
    <location>
        <begin position="21"/>
        <end position="43"/>
    </location>
</feature>
<organism evidence="10 11">
    <name type="scientific">Corynebacterium testudinoris</name>
    <dbReference type="NCBI Taxonomy" id="136857"/>
    <lineage>
        <taxon>Bacteria</taxon>
        <taxon>Bacillati</taxon>
        <taxon>Actinomycetota</taxon>
        <taxon>Actinomycetes</taxon>
        <taxon>Mycobacteriales</taxon>
        <taxon>Corynebacteriaceae</taxon>
        <taxon>Corynebacterium</taxon>
    </lineage>
</organism>
<evidence type="ECO:0000256" key="5">
    <source>
        <dbReference type="ARBA" id="ARBA00023136"/>
    </source>
</evidence>
<evidence type="ECO:0000256" key="3">
    <source>
        <dbReference type="ARBA" id="ARBA00022692"/>
    </source>
</evidence>
<dbReference type="PATRIC" id="fig|136857.5.peg.312"/>
<dbReference type="KEGG" id="cted:CTEST_01585"/>
<dbReference type="GO" id="GO:0022857">
    <property type="term" value="F:transmembrane transporter activity"/>
    <property type="evidence" value="ECO:0007669"/>
    <property type="project" value="TreeGrafter"/>
</dbReference>
<keyword evidence="2" id="KW-1003">Cell membrane</keyword>
<evidence type="ECO:0000259" key="9">
    <source>
        <dbReference type="Pfam" id="PF12704"/>
    </source>
</evidence>
<name>A0A0G3H9G3_9CORY</name>
<reference evidence="11" key="2">
    <citation type="submission" date="2015-05" db="EMBL/GenBank/DDBJ databases">
        <title>Complete genome sequence of Corynebacterium testudinoris DSM 44614, recovered from necrotic lesions in the mouth of a tortoise.</title>
        <authorList>
            <person name="Ruckert C."/>
            <person name="Albersmeier A."/>
            <person name="Winkler A."/>
            <person name="Tauch A."/>
        </authorList>
    </citation>
    <scope>NUCLEOTIDE SEQUENCE [LARGE SCALE GENOMIC DNA]</scope>
    <source>
        <strain evidence="11">DSM 44614</strain>
    </source>
</reference>
<evidence type="ECO:0000313" key="10">
    <source>
        <dbReference type="EMBL" id="AKK07777.1"/>
    </source>
</evidence>
<feature type="transmembrane region" description="Helical" evidence="7">
    <location>
        <begin position="277"/>
        <end position="302"/>
    </location>
</feature>
<evidence type="ECO:0000256" key="7">
    <source>
        <dbReference type="SAM" id="Phobius"/>
    </source>
</evidence>
<dbReference type="Proteomes" id="UP000035540">
    <property type="component" value="Chromosome"/>
</dbReference>
<evidence type="ECO:0000256" key="1">
    <source>
        <dbReference type="ARBA" id="ARBA00004651"/>
    </source>
</evidence>
<keyword evidence="11" id="KW-1185">Reference proteome</keyword>
<evidence type="ECO:0000256" key="4">
    <source>
        <dbReference type="ARBA" id="ARBA00022989"/>
    </source>
</evidence>
<dbReference type="Pfam" id="PF12704">
    <property type="entry name" value="MacB_PCD"/>
    <property type="match status" value="2"/>
</dbReference>
<dbReference type="Pfam" id="PF02687">
    <property type="entry name" value="FtsX"/>
    <property type="match status" value="2"/>
</dbReference>
<dbReference type="STRING" id="136857.CTEST_01585"/>
<evidence type="ECO:0000259" key="8">
    <source>
        <dbReference type="Pfam" id="PF02687"/>
    </source>
</evidence>
<dbReference type="InterPro" id="IPR025857">
    <property type="entry name" value="MacB_PCD"/>
</dbReference>
<dbReference type="EMBL" id="CP011545">
    <property type="protein sequence ID" value="AKK07777.1"/>
    <property type="molecule type" value="Genomic_DNA"/>
</dbReference>
<sequence length="879" mass="92317">MRHSHATMLKVSWRSAVTYRGRMVLTFISVVLGTAFISGSLLLTNAMERSFDAIVDAGVDGVDIGLVGSSTSPDGVPFHVISEIESWPEVRAVNVVGDGPGPPGGIRAAGNSGIIVIPPNGTPLQAGSSGAHPAAVYPTEEVVGPSPQLIAGQLPRTDNEVLLNSSAAERAHIRVGDRLQVITPTDHLHVRVSGVFESSRDTAGWISVMFQADRYLQLFTEFDHASQMVIATQPGVDPMVVRNRIGLTWRDLTPLLPEQIVENISGPVLQQMEFVRYVLVIFGAVALLVGAFNITNTFAMVVGQRTREFALLRSIGVSTAQVAFSVLTEAFLVGLIGSLVGIAAAFAIVAGILAAFNYVGGELASIDFIWTNEAIALPLAFGVIITMASALAPARRAGMLPPVQAFDLSDARRSPAPRLRLILAGVLMALGCVVVAASAMVNSINGVATEVEQRLVLTGIGIVLVFLALALMGPTLVVAAGQTLGRALTAPLGAIGTLARRNAVRNPRRSASSALALALGVGLVACVGTIGATTRASVFGMLESNVTVPVVLDSLGGNNFSTQAGSSSLGLPEQTMSRVMATRGVAQAATLMSAPLRADTWDNLTTTIVDDDFSQYIQLGVVEGSMDPDLKGVAISAEYASQSKKGVGNYIKLNSYQGDTSTQIYVPITAVYTDYSTLGHIAVSLPAALRVMDNLPSVVHRQAIFVASDKSVSDSQLLNNLMASTSSLLVVQVKSKDEYGNTLGTQINQLLLIIYALLALAVVIATLGIINTLLLSVAERTRELGMLRAVGLQRHQLRQIIQIESLIISIHGAAVGIVLGTAAGWSAVRVLGTKGMANPEIPWVQIMIMVAASVMVGVIAALIPAIKASRTPPLEAIER</sequence>
<dbReference type="InterPro" id="IPR003838">
    <property type="entry name" value="ABC3_permease_C"/>
</dbReference>
<comment type="subcellular location">
    <subcellularLocation>
        <location evidence="1">Cell membrane</location>
        <topology evidence="1">Multi-pass membrane protein</topology>
    </subcellularLocation>
</comment>
<evidence type="ECO:0000313" key="11">
    <source>
        <dbReference type="Proteomes" id="UP000035540"/>
    </source>
</evidence>
<feature type="transmembrane region" description="Helical" evidence="7">
    <location>
        <begin position="421"/>
        <end position="444"/>
    </location>
</feature>
<dbReference type="GO" id="GO:0005886">
    <property type="term" value="C:plasma membrane"/>
    <property type="evidence" value="ECO:0007669"/>
    <property type="project" value="UniProtKB-SubCell"/>
</dbReference>
<feature type="domain" description="ABC3 transporter permease C-terminal" evidence="8">
    <location>
        <begin position="756"/>
        <end position="873"/>
    </location>
</feature>
<accession>A0A0G3H9G3</accession>
<feature type="transmembrane region" description="Helical" evidence="7">
    <location>
        <begin position="843"/>
        <end position="863"/>
    </location>
</feature>
<keyword evidence="3 7" id="KW-0812">Transmembrane</keyword>
<gene>
    <name evidence="10" type="ORF">CTEST_01585</name>
</gene>
<keyword evidence="5 7" id="KW-0472">Membrane</keyword>
<feature type="transmembrane region" description="Helical" evidence="7">
    <location>
        <begin position="322"/>
        <end position="355"/>
    </location>
</feature>
<feature type="transmembrane region" description="Helical" evidence="7">
    <location>
        <begin position="510"/>
        <end position="532"/>
    </location>
</feature>
<reference evidence="10 11" key="1">
    <citation type="journal article" date="2015" name="Genome Announc.">
        <title>Complete Genome Sequence of the Type Strain Corynebacterium testudinoris DSM 44614, Recovered from Necrotic Lesions in the Mouth of a Tortoise.</title>
        <authorList>
            <person name="Ruckert C."/>
            <person name="Kriete M."/>
            <person name="Jaenicke S."/>
            <person name="Winkler A."/>
            <person name="Tauch A."/>
        </authorList>
    </citation>
    <scope>NUCLEOTIDE SEQUENCE [LARGE SCALE GENOMIC DNA]</scope>
    <source>
        <strain evidence="10 11">DSM 44614</strain>
    </source>
</reference>
<feature type="transmembrane region" description="Helical" evidence="7">
    <location>
        <begin position="456"/>
        <end position="479"/>
    </location>
</feature>